<keyword evidence="6 10" id="KW-1133">Transmembrane helix</keyword>
<feature type="transmembrane region" description="Helical" evidence="10">
    <location>
        <begin position="193"/>
        <end position="217"/>
    </location>
</feature>
<evidence type="ECO:0000256" key="3">
    <source>
        <dbReference type="ARBA" id="ARBA00022448"/>
    </source>
</evidence>
<dbReference type="AlphaFoldDB" id="A0A1E4U1S3"/>
<evidence type="ECO:0000256" key="6">
    <source>
        <dbReference type="ARBA" id="ARBA00022989"/>
    </source>
</evidence>
<comment type="similarity">
    <text evidence="2 10">Belongs to the ARV1 family.</text>
</comment>
<evidence type="ECO:0000256" key="10">
    <source>
        <dbReference type="RuleBase" id="RU368065"/>
    </source>
</evidence>
<feature type="transmembrane region" description="Helical" evidence="10">
    <location>
        <begin position="118"/>
        <end position="143"/>
    </location>
</feature>
<name>A0A1E4U1S3_PACTA</name>
<evidence type="ECO:0000256" key="9">
    <source>
        <dbReference type="ARBA" id="ARBA00023136"/>
    </source>
</evidence>
<keyword evidence="10" id="KW-0746">Sphingolipid metabolism</keyword>
<proteinExistence type="inferred from homology"/>
<dbReference type="GO" id="GO:0032541">
    <property type="term" value="C:cortical endoplasmic reticulum"/>
    <property type="evidence" value="ECO:0007669"/>
    <property type="project" value="TreeGrafter"/>
</dbReference>
<dbReference type="STRING" id="669874.A0A1E4U1S3"/>
<comment type="subcellular location">
    <subcellularLocation>
        <location evidence="1 10">Endoplasmic reticulum membrane</location>
        <topology evidence="1 10">Multi-pass membrane protein</topology>
    </subcellularLocation>
    <subcellularLocation>
        <location evidence="10">Golgi apparatus membrane</location>
        <topology evidence="10">Multi-pass membrane protein</topology>
    </subcellularLocation>
</comment>
<protein>
    <recommendedName>
        <fullName evidence="10">Protein ARV</fullName>
    </recommendedName>
</protein>
<organism evidence="11 12">
    <name type="scientific">Pachysolen tannophilus NRRL Y-2460</name>
    <dbReference type="NCBI Taxonomy" id="669874"/>
    <lineage>
        <taxon>Eukaryota</taxon>
        <taxon>Fungi</taxon>
        <taxon>Dikarya</taxon>
        <taxon>Ascomycota</taxon>
        <taxon>Saccharomycotina</taxon>
        <taxon>Pichiomycetes</taxon>
        <taxon>Pachysolenaceae</taxon>
        <taxon>Pachysolen</taxon>
    </lineage>
</organism>
<dbReference type="GO" id="GO:0097036">
    <property type="term" value="P:regulation of plasma membrane sterol distribution"/>
    <property type="evidence" value="ECO:0007669"/>
    <property type="project" value="UniProtKB-UniRule"/>
</dbReference>
<comment type="function">
    <text evidence="10">Regulates also the sphingolipid metabolism.</text>
</comment>
<comment type="function">
    <text evidence="10">Mediator of sterol homeostasis involved in sterol uptake, trafficking and distribution into membranes.</text>
</comment>
<keyword evidence="12" id="KW-1185">Reference proteome</keyword>
<dbReference type="GO" id="GO:0032366">
    <property type="term" value="P:intracellular sterol transport"/>
    <property type="evidence" value="ECO:0007669"/>
    <property type="project" value="UniProtKB-UniRule"/>
</dbReference>
<feature type="transmembrane region" description="Helical" evidence="10">
    <location>
        <begin position="79"/>
        <end position="98"/>
    </location>
</feature>
<gene>
    <name evidence="11" type="ORF">PACTADRAFT_427</name>
</gene>
<dbReference type="OrthoDB" id="2192830at2759"/>
<keyword evidence="4 10" id="KW-0812">Transmembrane</keyword>
<dbReference type="InterPro" id="IPR007290">
    <property type="entry name" value="Arv1"/>
</dbReference>
<keyword evidence="10" id="KW-0333">Golgi apparatus</keyword>
<dbReference type="GO" id="GO:0000139">
    <property type="term" value="C:Golgi membrane"/>
    <property type="evidence" value="ECO:0007669"/>
    <property type="project" value="UniProtKB-SubCell"/>
</dbReference>
<dbReference type="Proteomes" id="UP000094236">
    <property type="component" value="Unassembled WGS sequence"/>
</dbReference>
<dbReference type="GO" id="GO:0016125">
    <property type="term" value="P:sterol metabolic process"/>
    <property type="evidence" value="ECO:0007669"/>
    <property type="project" value="UniProtKB-UniRule"/>
</dbReference>
<evidence type="ECO:0000256" key="1">
    <source>
        <dbReference type="ARBA" id="ARBA00004477"/>
    </source>
</evidence>
<sequence>MICIECSKATNSLYHKYSSTNLRLTRCSNCNKISDKYVEYDKVLLFIDLILLKPQAYKHLVYNTNLINTTVIAKQNYKAIIRILILINLFEVYLNWAYEEINFSESNNAIILNNDNVILQYLFFIVKVGLNNAIYHAIIQFIFKFFGICRYDFDLIEFDKEDGRDYKIVHPNNVLQYIDQHNDKIFHYHPNRVIIDTIILLSNITKLLPVFIIIWPYDLITLRLNMILIKLINNYFVYVNLNSCFSDYKFKNEILLSIVLSNLVSYLVVEVFLMRVVRSIIV</sequence>
<feature type="transmembrane region" description="Helical" evidence="10">
    <location>
        <begin position="254"/>
        <end position="277"/>
    </location>
</feature>
<dbReference type="GO" id="GO:0006665">
    <property type="term" value="P:sphingolipid metabolic process"/>
    <property type="evidence" value="ECO:0007669"/>
    <property type="project" value="UniProtKB-UniRule"/>
</dbReference>
<dbReference type="PANTHER" id="PTHR14467">
    <property type="entry name" value="ARV1"/>
    <property type="match status" value="1"/>
</dbReference>
<keyword evidence="5 10" id="KW-0256">Endoplasmic reticulum</keyword>
<evidence type="ECO:0000313" key="11">
    <source>
        <dbReference type="EMBL" id="ODV97937.1"/>
    </source>
</evidence>
<keyword evidence="9 10" id="KW-0472">Membrane</keyword>
<evidence type="ECO:0000313" key="12">
    <source>
        <dbReference type="Proteomes" id="UP000094236"/>
    </source>
</evidence>
<accession>A0A1E4U1S3</accession>
<reference evidence="12" key="1">
    <citation type="submission" date="2016-05" db="EMBL/GenBank/DDBJ databases">
        <title>Comparative genomics of biotechnologically important yeasts.</title>
        <authorList>
            <consortium name="DOE Joint Genome Institute"/>
            <person name="Riley R."/>
            <person name="Haridas S."/>
            <person name="Wolfe K.H."/>
            <person name="Lopes M.R."/>
            <person name="Hittinger C.T."/>
            <person name="Goker M."/>
            <person name="Salamov A."/>
            <person name="Wisecaver J."/>
            <person name="Long T.M."/>
            <person name="Aerts A.L."/>
            <person name="Barry K."/>
            <person name="Choi C."/>
            <person name="Clum A."/>
            <person name="Coughlan A.Y."/>
            <person name="Deshpande S."/>
            <person name="Douglass A.P."/>
            <person name="Hanson S.J."/>
            <person name="Klenk H.-P."/>
            <person name="Labutti K."/>
            <person name="Lapidus A."/>
            <person name="Lindquist E."/>
            <person name="Lipzen A."/>
            <person name="Meier-Kolthoff J.P."/>
            <person name="Ohm R.A."/>
            <person name="Otillar R.P."/>
            <person name="Pangilinan J."/>
            <person name="Peng Y."/>
            <person name="Rokas A."/>
            <person name="Rosa C.A."/>
            <person name="Scheuner C."/>
            <person name="Sibirny A.A."/>
            <person name="Slot J.C."/>
            <person name="Stielow J.B."/>
            <person name="Sun H."/>
            <person name="Kurtzman C.P."/>
            <person name="Blackwell M."/>
            <person name="Grigoriev I.V."/>
            <person name="Jeffries T.W."/>
        </authorList>
    </citation>
    <scope>NUCLEOTIDE SEQUENCE [LARGE SCALE GENOMIC DNA]</scope>
    <source>
        <strain evidence="12">NRRL Y-2460</strain>
    </source>
</reference>
<evidence type="ECO:0000256" key="7">
    <source>
        <dbReference type="ARBA" id="ARBA00023055"/>
    </source>
</evidence>
<dbReference type="GO" id="GO:0005789">
    <property type="term" value="C:endoplasmic reticulum membrane"/>
    <property type="evidence" value="ECO:0007669"/>
    <property type="project" value="UniProtKB-SubCell"/>
</dbReference>
<dbReference type="PANTHER" id="PTHR14467:SF0">
    <property type="entry name" value="PROTEIN ARV1"/>
    <property type="match status" value="1"/>
</dbReference>
<evidence type="ECO:0000256" key="4">
    <source>
        <dbReference type="ARBA" id="ARBA00022692"/>
    </source>
</evidence>
<evidence type="ECO:0000256" key="5">
    <source>
        <dbReference type="ARBA" id="ARBA00022824"/>
    </source>
</evidence>
<keyword evidence="3 10" id="KW-0813">Transport</keyword>
<evidence type="ECO:0000256" key="2">
    <source>
        <dbReference type="ARBA" id="ARBA00009187"/>
    </source>
</evidence>
<dbReference type="Pfam" id="PF04161">
    <property type="entry name" value="Arv1"/>
    <property type="match status" value="1"/>
</dbReference>
<evidence type="ECO:0000256" key="8">
    <source>
        <dbReference type="ARBA" id="ARBA00023098"/>
    </source>
</evidence>
<keyword evidence="7 10" id="KW-0445">Lipid transport</keyword>
<dbReference type="EMBL" id="KV454011">
    <property type="protein sequence ID" value="ODV97937.1"/>
    <property type="molecule type" value="Genomic_DNA"/>
</dbReference>
<keyword evidence="8 10" id="KW-0443">Lipid metabolism</keyword>